<feature type="domain" description="DinB-like" evidence="1">
    <location>
        <begin position="16"/>
        <end position="145"/>
    </location>
</feature>
<gene>
    <name evidence="2" type="ORF">ENP13_09955</name>
</gene>
<comment type="caution">
    <text evidence="2">The sequence shown here is derived from an EMBL/GenBank/DDBJ whole genome shotgun (WGS) entry which is preliminary data.</text>
</comment>
<reference evidence="2" key="1">
    <citation type="journal article" date="2020" name="mSystems">
        <title>Genome- and Community-Level Interaction Insights into Carbon Utilization and Element Cycling Functions of Hydrothermarchaeota in Hydrothermal Sediment.</title>
        <authorList>
            <person name="Zhou Z."/>
            <person name="Liu Y."/>
            <person name="Xu W."/>
            <person name="Pan J."/>
            <person name="Luo Z.H."/>
            <person name="Li M."/>
        </authorList>
    </citation>
    <scope>NUCLEOTIDE SEQUENCE [LARGE SCALE GENOMIC DNA]</scope>
    <source>
        <strain evidence="2">SpSt-192</strain>
    </source>
</reference>
<evidence type="ECO:0000313" key="2">
    <source>
        <dbReference type="EMBL" id="HEX71545.1"/>
    </source>
</evidence>
<name>A0A7C2WTK9_9BACT</name>
<dbReference type="AlphaFoldDB" id="A0A7C2WTK9"/>
<accession>A0A7C2WTK9</accession>
<organism evidence="2">
    <name type="scientific">Thermorudis sp</name>
    <dbReference type="NCBI Taxonomy" id="1969470"/>
    <lineage>
        <taxon>Bacteria</taxon>
        <taxon>Pseudomonadati</taxon>
        <taxon>Thermomicrobiota</taxon>
        <taxon>Thermomicrobia</taxon>
        <taxon>Thermomicrobia incertae sedis</taxon>
        <taxon>Thermorudis</taxon>
    </lineage>
</organism>
<sequence>MAQGIEALRDGLRQALRDQHQVMRELIQGLDAEALNWSPGAEMNSIAVLYAHLLDAERYLLAAALGETLQRDREAAFRYQAPDATSLLQLIDSVEGESMARIDRLTEEDLATVRAPAGDRLNRRFPGAWWVLHAIGHNREHIGQAMLTRQLYEQRAR</sequence>
<dbReference type="Pfam" id="PF12867">
    <property type="entry name" value="DinB_2"/>
    <property type="match status" value="1"/>
</dbReference>
<dbReference type="InterPro" id="IPR034660">
    <property type="entry name" value="DinB/YfiT-like"/>
</dbReference>
<dbReference type="Gene3D" id="1.20.120.450">
    <property type="entry name" value="dinb family like domain"/>
    <property type="match status" value="1"/>
</dbReference>
<dbReference type="SUPFAM" id="SSF109854">
    <property type="entry name" value="DinB/YfiT-like putative metalloenzymes"/>
    <property type="match status" value="1"/>
</dbReference>
<protein>
    <submittedName>
        <fullName evidence="2">DinB family protein</fullName>
    </submittedName>
</protein>
<dbReference type="EMBL" id="DSID01000758">
    <property type="protein sequence ID" value="HEX71545.1"/>
    <property type="molecule type" value="Genomic_DNA"/>
</dbReference>
<dbReference type="InterPro" id="IPR024775">
    <property type="entry name" value="DinB-like"/>
</dbReference>
<proteinExistence type="predicted"/>
<evidence type="ECO:0000259" key="1">
    <source>
        <dbReference type="Pfam" id="PF12867"/>
    </source>
</evidence>